<feature type="compositionally biased region" description="Basic and acidic residues" evidence="1">
    <location>
        <begin position="216"/>
        <end position="226"/>
    </location>
</feature>
<dbReference type="Proteomes" id="UP000028582">
    <property type="component" value="Unassembled WGS sequence"/>
</dbReference>
<dbReference type="PANTHER" id="PTHR46599">
    <property type="entry name" value="PIGGYBAC TRANSPOSABLE ELEMENT-DERIVED PROTEIN 4"/>
    <property type="match status" value="1"/>
</dbReference>
<dbReference type="AlphaFoldDB" id="A0A080Z9U1"/>
<feature type="domain" description="PiggyBac transposable element-derived protein" evidence="2">
    <location>
        <begin position="4"/>
        <end position="73"/>
    </location>
</feature>
<dbReference type="Pfam" id="PF13843">
    <property type="entry name" value="DDE_Tnp_1_7"/>
    <property type="match status" value="1"/>
</dbReference>
<feature type="region of interest" description="Disordered" evidence="1">
    <location>
        <begin position="207"/>
        <end position="242"/>
    </location>
</feature>
<name>A0A080Z9U1_PHYNI</name>
<sequence>MTPSTIETKVQWVGAIQAGCPSAVNDYQNWMGGVDRHDQLRLQSYPLQMSTRFSTYYKSLLLAFLDLALVNAYLSHKAAAKIKQTVAMKRSEWVSVLQNHLLQLKAEEFAGDEATPPQFSQKRRRVPVWLTHTLQQSKDWVTVSGIQKRRQWSYKVCALLRTDKKKLYAMSYFCERCSIDSAKYWLCTGQAIPPNLGKRVVLRLQGRNAGKRKKTQRELQLRRDQGSDGENSGDDDNDDNDE</sequence>
<dbReference type="EMBL" id="ANJA01003489">
    <property type="protein sequence ID" value="ETO63402.1"/>
    <property type="molecule type" value="Genomic_DNA"/>
</dbReference>
<protein>
    <recommendedName>
        <fullName evidence="2">PiggyBac transposable element-derived protein domain-containing protein</fullName>
    </recommendedName>
</protein>
<evidence type="ECO:0000256" key="1">
    <source>
        <dbReference type="SAM" id="MobiDB-lite"/>
    </source>
</evidence>
<evidence type="ECO:0000259" key="2">
    <source>
        <dbReference type="Pfam" id="PF13843"/>
    </source>
</evidence>
<gene>
    <name evidence="3" type="ORF">F444_18858</name>
</gene>
<evidence type="ECO:0000313" key="4">
    <source>
        <dbReference type="Proteomes" id="UP000028582"/>
    </source>
</evidence>
<comment type="caution">
    <text evidence="3">The sequence shown here is derived from an EMBL/GenBank/DDBJ whole genome shotgun (WGS) entry which is preliminary data.</text>
</comment>
<feature type="compositionally biased region" description="Acidic residues" evidence="1">
    <location>
        <begin position="231"/>
        <end position="242"/>
    </location>
</feature>
<organism evidence="3 4">
    <name type="scientific">Phytophthora nicotianae P1976</name>
    <dbReference type="NCBI Taxonomy" id="1317066"/>
    <lineage>
        <taxon>Eukaryota</taxon>
        <taxon>Sar</taxon>
        <taxon>Stramenopiles</taxon>
        <taxon>Oomycota</taxon>
        <taxon>Peronosporomycetes</taxon>
        <taxon>Peronosporales</taxon>
        <taxon>Peronosporaceae</taxon>
        <taxon>Phytophthora</taxon>
    </lineage>
</organism>
<dbReference type="PANTHER" id="PTHR46599:SF3">
    <property type="entry name" value="PIGGYBAC TRANSPOSABLE ELEMENT-DERIVED PROTEIN 4"/>
    <property type="match status" value="1"/>
</dbReference>
<dbReference type="InterPro" id="IPR029526">
    <property type="entry name" value="PGBD"/>
</dbReference>
<evidence type="ECO:0000313" key="3">
    <source>
        <dbReference type="EMBL" id="ETO63402.1"/>
    </source>
</evidence>
<accession>A0A080Z9U1</accession>
<proteinExistence type="predicted"/>
<reference evidence="3 4" key="1">
    <citation type="submission" date="2013-11" db="EMBL/GenBank/DDBJ databases">
        <title>The Genome Sequence of Phytophthora parasitica P1976.</title>
        <authorList>
            <consortium name="The Broad Institute Genomics Platform"/>
            <person name="Russ C."/>
            <person name="Tyler B."/>
            <person name="Panabieres F."/>
            <person name="Shan W."/>
            <person name="Tripathy S."/>
            <person name="Grunwald N."/>
            <person name="Machado M."/>
            <person name="Johnson C.S."/>
            <person name="Walker B."/>
            <person name="Young S."/>
            <person name="Zeng Q."/>
            <person name="Gargeya S."/>
            <person name="Fitzgerald M."/>
            <person name="Haas B."/>
            <person name="Abouelleil A."/>
            <person name="Allen A.W."/>
            <person name="Alvarado L."/>
            <person name="Arachchi H.M."/>
            <person name="Berlin A.M."/>
            <person name="Chapman S.B."/>
            <person name="Gainer-Dewar J."/>
            <person name="Goldberg J."/>
            <person name="Griggs A."/>
            <person name="Gujja S."/>
            <person name="Hansen M."/>
            <person name="Howarth C."/>
            <person name="Imamovic A."/>
            <person name="Ireland A."/>
            <person name="Larimer J."/>
            <person name="McCowan C."/>
            <person name="Murphy C."/>
            <person name="Pearson M."/>
            <person name="Poon T.W."/>
            <person name="Priest M."/>
            <person name="Roberts A."/>
            <person name="Saif S."/>
            <person name="Shea T."/>
            <person name="Sisk P."/>
            <person name="Sykes S."/>
            <person name="Wortman J."/>
            <person name="Nusbaum C."/>
            <person name="Birren B."/>
        </authorList>
    </citation>
    <scope>NUCLEOTIDE SEQUENCE [LARGE SCALE GENOMIC DNA]</scope>
    <source>
        <strain evidence="3 4">P1976</strain>
    </source>
</reference>